<feature type="transmembrane region" description="Helical" evidence="9">
    <location>
        <begin position="171"/>
        <end position="195"/>
    </location>
</feature>
<evidence type="ECO:0000256" key="9">
    <source>
        <dbReference type="SAM" id="Phobius"/>
    </source>
</evidence>
<evidence type="ECO:0000256" key="5">
    <source>
        <dbReference type="ARBA" id="ARBA00022692"/>
    </source>
</evidence>
<feature type="transmembrane region" description="Helical" evidence="9">
    <location>
        <begin position="53"/>
        <end position="73"/>
    </location>
</feature>
<feature type="transmembrane region" description="Helical" evidence="9">
    <location>
        <begin position="20"/>
        <end position="41"/>
    </location>
</feature>
<dbReference type="Gene3D" id="1.10.1760.20">
    <property type="match status" value="1"/>
</dbReference>
<evidence type="ECO:0000256" key="1">
    <source>
        <dbReference type="ARBA" id="ARBA00004651"/>
    </source>
</evidence>
<dbReference type="GO" id="GO:0005886">
    <property type="term" value="C:plasma membrane"/>
    <property type="evidence" value="ECO:0007669"/>
    <property type="project" value="UniProtKB-SubCell"/>
</dbReference>
<keyword evidence="6 9" id="KW-1133">Transmembrane helix</keyword>
<sequence length="209" mass="22908">MKTSTTTNQLAAPSNTRRLVTIAVASAVSFVLMLLEFHLPIAPDFIKLDFSDLPSVILAFTFGPLAGACTELIKNLLHLFITKTGGVGELSNFLLGCAFVIPAGLIYKKHKTRKTALLAMLVGTLCFSIMGILSNYYIMFPFYTKVSGIPMEAIIGMCQKILPFVDNQWKVILLSVTPFNLLKGILVSVVTFLLYKRLSPILHGISKHA</sequence>
<name>A0A9D5M0P9_9FIRM</name>
<evidence type="ECO:0000256" key="4">
    <source>
        <dbReference type="ARBA" id="ARBA00022475"/>
    </source>
</evidence>
<protein>
    <recommendedName>
        <fullName evidence="8">Riboflavin transporter</fullName>
    </recommendedName>
</protein>
<keyword evidence="11" id="KW-1185">Reference proteome</keyword>
<dbReference type="InterPro" id="IPR024529">
    <property type="entry name" value="ECF_trnsprt_substrate-spec"/>
</dbReference>
<dbReference type="GO" id="GO:0032217">
    <property type="term" value="F:riboflavin transmembrane transporter activity"/>
    <property type="evidence" value="ECO:0007669"/>
    <property type="project" value="UniProtKB-UniRule"/>
</dbReference>
<dbReference type="PIRSF" id="PIRSF037778">
    <property type="entry name" value="UCP037778_transp_RibU"/>
    <property type="match status" value="1"/>
</dbReference>
<dbReference type="Proteomes" id="UP000806542">
    <property type="component" value="Unassembled WGS sequence"/>
</dbReference>
<comment type="caution">
    <text evidence="10">The sequence shown here is derived from an EMBL/GenBank/DDBJ whole genome shotgun (WGS) entry which is preliminary data.</text>
</comment>
<reference evidence="10" key="1">
    <citation type="submission" date="2020-10" db="EMBL/GenBank/DDBJ databases">
        <title>ChiBAC.</title>
        <authorList>
            <person name="Zenner C."/>
            <person name="Hitch T.C.A."/>
            <person name="Clavel T."/>
        </authorList>
    </citation>
    <scope>NUCLEOTIDE SEQUENCE</scope>
    <source>
        <strain evidence="10">DSM 107454</strain>
    </source>
</reference>
<organism evidence="10 11">
    <name type="scientific">Ructibacterium gallinarum</name>
    <dbReference type="NCBI Taxonomy" id="2779355"/>
    <lineage>
        <taxon>Bacteria</taxon>
        <taxon>Bacillati</taxon>
        <taxon>Bacillota</taxon>
        <taxon>Clostridia</taxon>
        <taxon>Eubacteriales</taxon>
        <taxon>Oscillospiraceae</taxon>
        <taxon>Ructibacterium</taxon>
    </lineage>
</organism>
<keyword evidence="4 8" id="KW-1003">Cell membrane</keyword>
<evidence type="ECO:0000256" key="2">
    <source>
        <dbReference type="ARBA" id="ARBA00005540"/>
    </source>
</evidence>
<keyword evidence="5 9" id="KW-0812">Transmembrane</keyword>
<accession>A0A9D5M0P9</accession>
<dbReference type="PANTHER" id="PTHR38438:SF1">
    <property type="entry name" value="RIBOFLAVIN TRANSPORTER RIBU"/>
    <property type="match status" value="1"/>
</dbReference>
<dbReference type="PANTHER" id="PTHR38438">
    <property type="entry name" value="RIBOFLAVIN TRANSPORTER RIBU"/>
    <property type="match status" value="1"/>
</dbReference>
<evidence type="ECO:0000256" key="3">
    <source>
        <dbReference type="ARBA" id="ARBA00022448"/>
    </source>
</evidence>
<dbReference type="RefSeq" id="WP_226392543.1">
    <property type="nucleotide sequence ID" value="NZ_JADCKB010000009.1"/>
</dbReference>
<keyword evidence="7 8" id="KW-0472">Membrane</keyword>
<evidence type="ECO:0000313" key="10">
    <source>
        <dbReference type="EMBL" id="MBE5039996.1"/>
    </source>
</evidence>
<dbReference type="InterPro" id="IPR025720">
    <property type="entry name" value="RibU"/>
</dbReference>
<comment type="similarity">
    <text evidence="2 8">Belongs to the prokaryotic riboflavin transporter (P-RFT) (TC 2.A.87) family.</text>
</comment>
<comment type="subcellular location">
    <subcellularLocation>
        <location evidence="1">Cell membrane</location>
        <topology evidence="1">Multi-pass membrane protein</topology>
    </subcellularLocation>
</comment>
<evidence type="ECO:0000256" key="7">
    <source>
        <dbReference type="ARBA" id="ARBA00023136"/>
    </source>
</evidence>
<evidence type="ECO:0000256" key="6">
    <source>
        <dbReference type="ARBA" id="ARBA00022989"/>
    </source>
</evidence>
<dbReference type="AlphaFoldDB" id="A0A9D5M0P9"/>
<keyword evidence="3 8" id="KW-0813">Transport</keyword>
<comment type="function">
    <text evidence="8">Probably a riboflavin-binding protein that interacts with the energy-coupling factor (ECF) ABC-transporter complex.</text>
</comment>
<dbReference type="EMBL" id="JADCKB010000009">
    <property type="protein sequence ID" value="MBE5039996.1"/>
    <property type="molecule type" value="Genomic_DNA"/>
</dbReference>
<evidence type="ECO:0000256" key="8">
    <source>
        <dbReference type="PIRNR" id="PIRNR037778"/>
    </source>
</evidence>
<gene>
    <name evidence="10" type="ORF">INF28_05900</name>
</gene>
<feature type="transmembrane region" description="Helical" evidence="9">
    <location>
        <begin position="85"/>
        <end position="105"/>
    </location>
</feature>
<feature type="transmembrane region" description="Helical" evidence="9">
    <location>
        <begin position="117"/>
        <end position="138"/>
    </location>
</feature>
<evidence type="ECO:0000313" key="11">
    <source>
        <dbReference type="Proteomes" id="UP000806542"/>
    </source>
</evidence>
<proteinExistence type="inferred from homology"/>
<dbReference type="Pfam" id="PF12822">
    <property type="entry name" value="ECF_trnsprt"/>
    <property type="match status" value="1"/>
</dbReference>